<dbReference type="InterPro" id="IPR035959">
    <property type="entry name" value="RutC-like_sf"/>
</dbReference>
<dbReference type="EMBL" id="BMIJ01000010">
    <property type="protein sequence ID" value="GGC10237.1"/>
    <property type="molecule type" value="Genomic_DNA"/>
</dbReference>
<sequence>MSITKINPNSLYDGSANGLSHATVSNQLGLVFVSGQVDWSPDFKVQNSSIEGQARAAMENLKTVLHAANSSLKDLLQVRVYVRGEVAEHMEKIVPVLQDYLAGPRPALTGVGVSSLASPEMLIEIEAIAQVSR</sequence>
<dbReference type="RefSeq" id="WP_188751890.1">
    <property type="nucleotide sequence ID" value="NZ_BMIJ01000010.1"/>
</dbReference>
<comment type="caution">
    <text evidence="2">The sequence shown here is derived from an EMBL/GenBank/DDBJ whole genome shotgun (WGS) entry which is preliminary data.</text>
</comment>
<gene>
    <name evidence="2" type="ORF">GCM10011352_40880</name>
</gene>
<evidence type="ECO:0000256" key="1">
    <source>
        <dbReference type="ARBA" id="ARBA00010552"/>
    </source>
</evidence>
<dbReference type="Gene3D" id="3.30.1330.40">
    <property type="entry name" value="RutC-like"/>
    <property type="match status" value="1"/>
</dbReference>
<dbReference type="SUPFAM" id="SSF55298">
    <property type="entry name" value="YjgF-like"/>
    <property type="match status" value="1"/>
</dbReference>
<dbReference type="CDD" id="cd00448">
    <property type="entry name" value="YjgF_YER057c_UK114_family"/>
    <property type="match status" value="1"/>
</dbReference>
<dbReference type="PANTHER" id="PTHR11803:SF58">
    <property type="entry name" value="PROTEIN HMF1-RELATED"/>
    <property type="match status" value="1"/>
</dbReference>
<evidence type="ECO:0000313" key="2">
    <source>
        <dbReference type="EMBL" id="GGC10237.1"/>
    </source>
</evidence>
<evidence type="ECO:0000313" key="3">
    <source>
        <dbReference type="Proteomes" id="UP000629025"/>
    </source>
</evidence>
<accession>A0ABQ1KX41</accession>
<protein>
    <submittedName>
        <fullName evidence="2">Enamine deaminase RidA</fullName>
    </submittedName>
</protein>
<dbReference type="PANTHER" id="PTHR11803">
    <property type="entry name" value="2-IMINOBUTANOATE/2-IMINOPROPANOATE DEAMINASE RIDA"/>
    <property type="match status" value="1"/>
</dbReference>
<organism evidence="2 3">
    <name type="scientific">Marinobacterium zhoushanense</name>
    <dbReference type="NCBI Taxonomy" id="1679163"/>
    <lineage>
        <taxon>Bacteria</taxon>
        <taxon>Pseudomonadati</taxon>
        <taxon>Pseudomonadota</taxon>
        <taxon>Gammaproteobacteria</taxon>
        <taxon>Oceanospirillales</taxon>
        <taxon>Oceanospirillaceae</taxon>
        <taxon>Marinobacterium</taxon>
    </lineage>
</organism>
<dbReference type="Pfam" id="PF01042">
    <property type="entry name" value="Ribonuc_L-PSP"/>
    <property type="match status" value="1"/>
</dbReference>
<keyword evidence="3" id="KW-1185">Reference proteome</keyword>
<proteinExistence type="inferred from homology"/>
<name>A0ABQ1KX41_9GAMM</name>
<dbReference type="InterPro" id="IPR006175">
    <property type="entry name" value="YjgF/YER057c/UK114"/>
</dbReference>
<comment type="similarity">
    <text evidence="1">Belongs to the RutC family.</text>
</comment>
<dbReference type="Proteomes" id="UP000629025">
    <property type="component" value="Unassembled WGS sequence"/>
</dbReference>
<reference evidence="3" key="1">
    <citation type="journal article" date="2019" name="Int. J. Syst. Evol. Microbiol.">
        <title>The Global Catalogue of Microorganisms (GCM) 10K type strain sequencing project: providing services to taxonomists for standard genome sequencing and annotation.</title>
        <authorList>
            <consortium name="The Broad Institute Genomics Platform"/>
            <consortium name="The Broad Institute Genome Sequencing Center for Infectious Disease"/>
            <person name="Wu L."/>
            <person name="Ma J."/>
        </authorList>
    </citation>
    <scope>NUCLEOTIDE SEQUENCE [LARGE SCALE GENOMIC DNA]</scope>
    <source>
        <strain evidence="3">CGMCC 1.15341</strain>
    </source>
</reference>